<keyword evidence="5 8" id="KW-0378">Hydrolase</keyword>
<evidence type="ECO:0000256" key="5">
    <source>
        <dbReference type="ARBA" id="ARBA00022801"/>
    </source>
</evidence>
<evidence type="ECO:0000256" key="3">
    <source>
        <dbReference type="ARBA" id="ARBA00022722"/>
    </source>
</evidence>
<dbReference type="RefSeq" id="WP_133770575.1">
    <property type="nucleotide sequence ID" value="NZ_SNZR01000013.1"/>
</dbReference>
<feature type="binding site" evidence="8">
    <location>
        <position position="96"/>
    </location>
    <ligand>
        <name>Mg(2+)</name>
        <dbReference type="ChEBI" id="CHEBI:18420"/>
    </ligand>
</feature>
<evidence type="ECO:0000259" key="9">
    <source>
        <dbReference type="Pfam" id="PF01850"/>
    </source>
</evidence>
<dbReference type="Gene3D" id="3.40.50.1010">
    <property type="entry name" value="5'-nuclease"/>
    <property type="match status" value="1"/>
</dbReference>
<dbReference type="CDD" id="cd18760">
    <property type="entry name" value="PIN_MtVapC3-like"/>
    <property type="match status" value="1"/>
</dbReference>
<feature type="binding site" evidence="8">
    <location>
        <position position="5"/>
    </location>
    <ligand>
        <name>Mg(2+)</name>
        <dbReference type="ChEBI" id="CHEBI:18420"/>
    </ligand>
</feature>
<evidence type="ECO:0000256" key="1">
    <source>
        <dbReference type="ARBA" id="ARBA00001946"/>
    </source>
</evidence>
<dbReference type="PANTHER" id="PTHR33653">
    <property type="entry name" value="RIBONUCLEASE VAPC2"/>
    <property type="match status" value="1"/>
</dbReference>
<keyword evidence="8" id="KW-0800">Toxin</keyword>
<comment type="function">
    <text evidence="8">Toxic component of a toxin-antitoxin (TA) system. An RNase.</text>
</comment>
<evidence type="ECO:0000256" key="8">
    <source>
        <dbReference type="HAMAP-Rule" id="MF_00265"/>
    </source>
</evidence>
<keyword evidence="2 8" id="KW-1277">Toxin-antitoxin system</keyword>
<dbReference type="InterPro" id="IPR002716">
    <property type="entry name" value="PIN_dom"/>
</dbReference>
<comment type="cofactor">
    <cofactor evidence="1 8">
        <name>Mg(2+)</name>
        <dbReference type="ChEBI" id="CHEBI:18420"/>
    </cofactor>
</comment>
<dbReference type="GO" id="GO:0000287">
    <property type="term" value="F:magnesium ion binding"/>
    <property type="evidence" value="ECO:0007669"/>
    <property type="project" value="UniProtKB-UniRule"/>
</dbReference>
<comment type="caution">
    <text evidence="10">The sequence shown here is derived from an EMBL/GenBank/DDBJ whole genome shotgun (WGS) entry which is preliminary data.</text>
</comment>
<comment type="similarity">
    <text evidence="7 8">Belongs to the PINc/VapC protein family.</text>
</comment>
<dbReference type="Proteomes" id="UP000295122">
    <property type="component" value="Unassembled WGS sequence"/>
</dbReference>
<dbReference type="InterPro" id="IPR029060">
    <property type="entry name" value="PIN-like_dom_sf"/>
</dbReference>
<dbReference type="HAMAP" id="MF_00265">
    <property type="entry name" value="VapC_Nob1"/>
    <property type="match status" value="1"/>
</dbReference>
<dbReference type="PANTHER" id="PTHR33653:SF1">
    <property type="entry name" value="RIBONUCLEASE VAPC2"/>
    <property type="match status" value="1"/>
</dbReference>
<dbReference type="GO" id="GO:0016787">
    <property type="term" value="F:hydrolase activity"/>
    <property type="evidence" value="ECO:0007669"/>
    <property type="project" value="UniProtKB-KW"/>
</dbReference>
<evidence type="ECO:0000256" key="6">
    <source>
        <dbReference type="ARBA" id="ARBA00022842"/>
    </source>
</evidence>
<feature type="domain" description="PIN" evidence="9">
    <location>
        <begin position="2"/>
        <end position="120"/>
    </location>
</feature>
<dbReference type="GO" id="GO:0004540">
    <property type="term" value="F:RNA nuclease activity"/>
    <property type="evidence" value="ECO:0007669"/>
    <property type="project" value="InterPro"/>
</dbReference>
<sequence length="129" mass="14347">MILVDSSVWIALLRSQNTAAVTRLRSLIDPGSIIVGDLILLEILQGARDDPHAARLERHLRRFPIVAMLDEEIAVEGARLYRRLRASGVTVRKTADIIIGAFCLLRGHSLLHDDRDFSLMAPVIGLRCV</sequence>
<name>A0A4R7BV84_9HYPH</name>
<evidence type="ECO:0000313" key="10">
    <source>
        <dbReference type="EMBL" id="TDR89734.1"/>
    </source>
</evidence>
<keyword evidence="6 8" id="KW-0460">Magnesium</keyword>
<proteinExistence type="inferred from homology"/>
<dbReference type="SUPFAM" id="SSF88723">
    <property type="entry name" value="PIN domain-like"/>
    <property type="match status" value="1"/>
</dbReference>
<evidence type="ECO:0000256" key="2">
    <source>
        <dbReference type="ARBA" id="ARBA00022649"/>
    </source>
</evidence>
<accession>A0A4R7BV84</accession>
<dbReference type="EMBL" id="SNZR01000013">
    <property type="protein sequence ID" value="TDR89734.1"/>
    <property type="molecule type" value="Genomic_DNA"/>
</dbReference>
<dbReference type="Pfam" id="PF01850">
    <property type="entry name" value="PIN"/>
    <property type="match status" value="1"/>
</dbReference>
<reference evidence="10 11" key="1">
    <citation type="submission" date="2019-03" db="EMBL/GenBank/DDBJ databases">
        <title>Genomic Encyclopedia of Type Strains, Phase IV (KMG-IV): sequencing the most valuable type-strain genomes for metagenomic binning, comparative biology and taxonomic classification.</title>
        <authorList>
            <person name="Goeker M."/>
        </authorList>
    </citation>
    <scope>NUCLEOTIDE SEQUENCE [LARGE SCALE GENOMIC DNA]</scope>
    <source>
        <strain evidence="10 11">DSM 25903</strain>
    </source>
</reference>
<keyword evidence="4 8" id="KW-0479">Metal-binding</keyword>
<evidence type="ECO:0000256" key="4">
    <source>
        <dbReference type="ARBA" id="ARBA00022723"/>
    </source>
</evidence>
<keyword evidence="11" id="KW-1185">Reference proteome</keyword>
<dbReference type="InterPro" id="IPR022907">
    <property type="entry name" value="VapC_family"/>
</dbReference>
<organism evidence="10 11">
    <name type="scientific">Enterovirga rhinocerotis</name>
    <dbReference type="NCBI Taxonomy" id="1339210"/>
    <lineage>
        <taxon>Bacteria</taxon>
        <taxon>Pseudomonadati</taxon>
        <taxon>Pseudomonadota</taxon>
        <taxon>Alphaproteobacteria</taxon>
        <taxon>Hyphomicrobiales</taxon>
        <taxon>Methylobacteriaceae</taxon>
        <taxon>Enterovirga</taxon>
    </lineage>
</organism>
<dbReference type="AlphaFoldDB" id="A0A4R7BV84"/>
<dbReference type="InterPro" id="IPR050556">
    <property type="entry name" value="Type_II_TA_system_RNase"/>
</dbReference>
<dbReference type="GO" id="GO:0090729">
    <property type="term" value="F:toxin activity"/>
    <property type="evidence" value="ECO:0007669"/>
    <property type="project" value="UniProtKB-KW"/>
</dbReference>
<dbReference type="EC" id="3.1.-.-" evidence="8"/>
<dbReference type="OrthoDB" id="9811788at2"/>
<keyword evidence="3 8" id="KW-0540">Nuclease</keyword>
<evidence type="ECO:0000256" key="7">
    <source>
        <dbReference type="ARBA" id="ARBA00038093"/>
    </source>
</evidence>
<protein>
    <recommendedName>
        <fullName evidence="8">Ribonuclease VapC</fullName>
        <shortName evidence="8">RNase VapC</shortName>
        <ecNumber evidence="8">3.1.-.-</ecNumber>
    </recommendedName>
    <alternativeName>
        <fullName evidence="8">Toxin VapC</fullName>
    </alternativeName>
</protein>
<evidence type="ECO:0000313" key="11">
    <source>
        <dbReference type="Proteomes" id="UP000295122"/>
    </source>
</evidence>
<gene>
    <name evidence="8" type="primary">vapC</name>
    <name evidence="10" type="ORF">EV668_2569</name>
</gene>